<dbReference type="PANTHER" id="PTHR14359:SF6">
    <property type="entry name" value="PHOSPHOPANTOTHENOYLCYSTEINE DECARBOXYLASE"/>
    <property type="match status" value="1"/>
</dbReference>
<evidence type="ECO:0000313" key="5">
    <source>
        <dbReference type="Proteomes" id="UP000275772"/>
    </source>
</evidence>
<dbReference type="GO" id="GO:0004633">
    <property type="term" value="F:phosphopantothenoylcysteine decarboxylase activity"/>
    <property type="evidence" value="ECO:0007669"/>
    <property type="project" value="TreeGrafter"/>
</dbReference>
<gene>
    <name evidence="4" type="ORF">BLGHR1_15524</name>
</gene>
<dbReference type="SUPFAM" id="SSF52507">
    <property type="entry name" value="Homo-oligomeric flavin-containing Cys decarboxylases, HFCD"/>
    <property type="match status" value="1"/>
</dbReference>
<dbReference type="EMBL" id="UNSH01000067">
    <property type="protein sequence ID" value="SZF04726.1"/>
    <property type="molecule type" value="Genomic_DNA"/>
</dbReference>
<dbReference type="GO" id="GO:0010181">
    <property type="term" value="F:FMN binding"/>
    <property type="evidence" value="ECO:0007669"/>
    <property type="project" value="TreeGrafter"/>
</dbReference>
<sequence>MSTPHFRAADNLDNKRHLLLCASGSVATIKIPLILQALSIYENLSICVILTKSAISFLSSNSPGNSSVEQLLGIRNVNRIFDDNSEWEHPWKPENGVLHIELRRWAHIMVIAPLSANTLAKIVGGLADNLMTSVVRAWDTTGTIDGGDNCKRIIVAPAMNTAMWNHPITTKQIKVLETEWGIVEGNSVENEWTTHGWFEVLRPMEKTLACGDVGIGAMRSWEEIVGVIEQRLGL</sequence>
<organism evidence="4 5">
    <name type="scientific">Blumeria hordei</name>
    <name type="common">Barley powdery mildew</name>
    <name type="synonym">Blumeria graminis f. sp. hordei</name>
    <dbReference type="NCBI Taxonomy" id="2867405"/>
    <lineage>
        <taxon>Eukaryota</taxon>
        <taxon>Fungi</taxon>
        <taxon>Dikarya</taxon>
        <taxon>Ascomycota</taxon>
        <taxon>Pezizomycotina</taxon>
        <taxon>Leotiomycetes</taxon>
        <taxon>Erysiphales</taxon>
        <taxon>Erysiphaceae</taxon>
        <taxon>Blumeria</taxon>
    </lineage>
</organism>
<dbReference type="Gene3D" id="3.40.50.1950">
    <property type="entry name" value="Flavin prenyltransferase-like"/>
    <property type="match status" value="1"/>
</dbReference>
<accession>A0A383UYB8</accession>
<protein>
    <recommendedName>
        <fullName evidence="3">Flavoprotein domain-containing protein</fullName>
    </recommendedName>
</protein>
<proteinExistence type="inferred from homology"/>
<dbReference type="InterPro" id="IPR003382">
    <property type="entry name" value="Flavoprotein"/>
</dbReference>
<evidence type="ECO:0000313" key="4">
    <source>
        <dbReference type="EMBL" id="SZF04726.1"/>
    </source>
</evidence>
<comment type="similarity">
    <text evidence="2">Belongs to the HFCD (homooligomeric flavin containing Cys decarboxylase) superfamily.</text>
</comment>
<evidence type="ECO:0000256" key="1">
    <source>
        <dbReference type="ARBA" id="ARBA00022993"/>
    </source>
</evidence>
<evidence type="ECO:0000259" key="3">
    <source>
        <dbReference type="Pfam" id="PF02441"/>
    </source>
</evidence>
<dbReference type="Proteomes" id="UP000275772">
    <property type="component" value="Unassembled WGS sequence"/>
</dbReference>
<name>A0A383UYB8_BLUHO</name>
<evidence type="ECO:0000256" key="2">
    <source>
        <dbReference type="ARBA" id="ARBA00038350"/>
    </source>
</evidence>
<dbReference type="PANTHER" id="PTHR14359">
    <property type="entry name" value="HOMO-OLIGOMERIC FLAVIN CONTAINING CYS DECARBOXYLASE FAMILY"/>
    <property type="match status" value="1"/>
</dbReference>
<dbReference type="VEuPathDB" id="FungiDB:BLGHR1_15524"/>
<dbReference type="Pfam" id="PF02441">
    <property type="entry name" value="Flavoprotein"/>
    <property type="match status" value="1"/>
</dbReference>
<dbReference type="AlphaFoldDB" id="A0A383UYB8"/>
<dbReference type="GO" id="GO:0071513">
    <property type="term" value="C:phosphopantothenoylcysteine decarboxylase complex"/>
    <property type="evidence" value="ECO:0007669"/>
    <property type="project" value="TreeGrafter"/>
</dbReference>
<dbReference type="GO" id="GO:0015937">
    <property type="term" value="P:coenzyme A biosynthetic process"/>
    <property type="evidence" value="ECO:0007669"/>
    <property type="project" value="UniProtKB-KW"/>
</dbReference>
<keyword evidence="1" id="KW-0173">Coenzyme A biosynthesis</keyword>
<dbReference type="InterPro" id="IPR036551">
    <property type="entry name" value="Flavin_trans-like"/>
</dbReference>
<feature type="domain" description="Flavoprotein" evidence="3">
    <location>
        <begin position="17"/>
        <end position="231"/>
    </location>
</feature>
<reference evidence="4 5" key="1">
    <citation type="submission" date="2017-11" db="EMBL/GenBank/DDBJ databases">
        <authorList>
            <person name="Kracher B."/>
        </authorList>
    </citation>
    <scope>NUCLEOTIDE SEQUENCE [LARGE SCALE GENOMIC DNA]</scope>
    <source>
        <strain evidence="4 5">RACE1</strain>
    </source>
</reference>